<dbReference type="Gene3D" id="3.40.50.300">
    <property type="entry name" value="P-loop containing nucleotide triphosphate hydrolases"/>
    <property type="match status" value="1"/>
</dbReference>
<dbReference type="PROSITE" id="PS50893">
    <property type="entry name" value="ABC_TRANSPORTER_2"/>
    <property type="match status" value="1"/>
</dbReference>
<comment type="caution">
    <text evidence="5">The sequence shown here is derived from an EMBL/GenBank/DDBJ whole genome shotgun (WGS) entry which is preliminary data.</text>
</comment>
<dbReference type="Pfam" id="PF12399">
    <property type="entry name" value="BCA_ABC_TP_C"/>
    <property type="match status" value="1"/>
</dbReference>
<dbReference type="GO" id="GO:0015808">
    <property type="term" value="P:L-alanine transport"/>
    <property type="evidence" value="ECO:0007669"/>
    <property type="project" value="TreeGrafter"/>
</dbReference>
<dbReference type="CDD" id="cd03219">
    <property type="entry name" value="ABC_Mj1267_LivG_branched"/>
    <property type="match status" value="1"/>
</dbReference>
<reference evidence="5 6" key="1">
    <citation type="submission" date="2014-02" db="EMBL/GenBank/DDBJ databases">
        <title>The small core and large imbalanced accessory genome model reveals a collaborative survival strategy of Sorangium cellulosum strains in nature.</title>
        <authorList>
            <person name="Han K."/>
            <person name="Peng R."/>
            <person name="Blom J."/>
            <person name="Li Y.-Z."/>
        </authorList>
    </citation>
    <scope>NUCLEOTIDE SEQUENCE [LARGE SCALE GENOMIC DNA]</scope>
    <source>
        <strain evidence="5 6">So0157-18</strain>
    </source>
</reference>
<dbReference type="Pfam" id="PF00005">
    <property type="entry name" value="ABC_tran"/>
    <property type="match status" value="1"/>
</dbReference>
<dbReference type="InterPro" id="IPR051120">
    <property type="entry name" value="ABC_AA/LPS_Transport"/>
</dbReference>
<accession>A0A150P9B7</accession>
<dbReference type="GO" id="GO:0005524">
    <property type="term" value="F:ATP binding"/>
    <property type="evidence" value="ECO:0007669"/>
    <property type="project" value="UniProtKB-KW"/>
</dbReference>
<keyword evidence="1" id="KW-0813">Transport</keyword>
<dbReference type="EMBL" id="JELX01003497">
    <property type="protein sequence ID" value="KYF52078.1"/>
    <property type="molecule type" value="Genomic_DNA"/>
</dbReference>
<dbReference type="PANTHER" id="PTHR45772:SF7">
    <property type="entry name" value="AMINO ACID ABC TRANSPORTER ATP-BINDING PROTEIN"/>
    <property type="match status" value="1"/>
</dbReference>
<dbReference type="FunFam" id="3.40.50.300:FF:000421">
    <property type="entry name" value="Branched-chain amino acid ABC transporter ATP-binding protein"/>
    <property type="match status" value="1"/>
</dbReference>
<sequence>MALLEVEDMSLRFGGHTAIRSLSFSVEAGETLGLIGPNGAGKTCVFNCISGFYRPFAGSIVFAGTSLLRLRPDERAALGLARTFQNLRLFPRLSAEDNVLSGTHCRTRARLVSSVLRLPSQVREEREARAQARRWLEFVGLAGEARRAAGNLPYGAQRRLEIARAMAVRPTLLLLDEPAAGLSTPEKIALMDLIHRIRDAGVTLLLIDHDMTLIMSITSRLIVLDHGEKLAEGAPAEVRRDPRVLDAYLGRESDEDIEQAP</sequence>
<protein>
    <submittedName>
        <fullName evidence="5">ABC transporter ATP-binding protein</fullName>
    </submittedName>
</protein>
<dbReference type="GO" id="GO:1903805">
    <property type="term" value="P:L-valine import across plasma membrane"/>
    <property type="evidence" value="ECO:0007669"/>
    <property type="project" value="TreeGrafter"/>
</dbReference>
<proteinExistence type="predicted"/>
<dbReference type="SUPFAM" id="SSF52540">
    <property type="entry name" value="P-loop containing nucleoside triphosphate hydrolases"/>
    <property type="match status" value="1"/>
</dbReference>
<dbReference type="AlphaFoldDB" id="A0A150P9B7"/>
<evidence type="ECO:0000256" key="1">
    <source>
        <dbReference type="ARBA" id="ARBA00022448"/>
    </source>
</evidence>
<dbReference type="InterPro" id="IPR003593">
    <property type="entry name" value="AAA+_ATPase"/>
</dbReference>
<evidence type="ECO:0000256" key="2">
    <source>
        <dbReference type="ARBA" id="ARBA00022741"/>
    </source>
</evidence>
<dbReference type="GO" id="GO:0005886">
    <property type="term" value="C:plasma membrane"/>
    <property type="evidence" value="ECO:0007669"/>
    <property type="project" value="TreeGrafter"/>
</dbReference>
<dbReference type="GO" id="GO:1903806">
    <property type="term" value="P:L-isoleucine import across plasma membrane"/>
    <property type="evidence" value="ECO:0007669"/>
    <property type="project" value="TreeGrafter"/>
</dbReference>
<keyword evidence="2" id="KW-0547">Nucleotide-binding</keyword>
<dbReference type="InterPro" id="IPR003439">
    <property type="entry name" value="ABC_transporter-like_ATP-bd"/>
</dbReference>
<dbReference type="GO" id="GO:0015192">
    <property type="term" value="F:L-phenylalanine transmembrane transporter activity"/>
    <property type="evidence" value="ECO:0007669"/>
    <property type="project" value="TreeGrafter"/>
</dbReference>
<dbReference type="InterPro" id="IPR032823">
    <property type="entry name" value="BCA_ABC_TP_C"/>
</dbReference>
<dbReference type="PANTHER" id="PTHR45772">
    <property type="entry name" value="CONSERVED COMPONENT OF ABC TRANSPORTER FOR NATURAL AMINO ACIDS-RELATED"/>
    <property type="match status" value="1"/>
</dbReference>
<dbReference type="GO" id="GO:0042941">
    <property type="term" value="P:D-alanine transmembrane transport"/>
    <property type="evidence" value="ECO:0007669"/>
    <property type="project" value="TreeGrafter"/>
</dbReference>
<gene>
    <name evidence="5" type="ORF">BE04_27285</name>
</gene>
<evidence type="ECO:0000313" key="5">
    <source>
        <dbReference type="EMBL" id="KYF52078.1"/>
    </source>
</evidence>
<evidence type="ECO:0000256" key="3">
    <source>
        <dbReference type="ARBA" id="ARBA00022840"/>
    </source>
</evidence>
<dbReference type="GO" id="GO:0015188">
    <property type="term" value="F:L-isoleucine transmembrane transporter activity"/>
    <property type="evidence" value="ECO:0007669"/>
    <property type="project" value="TreeGrafter"/>
</dbReference>
<keyword evidence="3 5" id="KW-0067">ATP-binding</keyword>
<evidence type="ECO:0000313" key="6">
    <source>
        <dbReference type="Proteomes" id="UP000075604"/>
    </source>
</evidence>
<dbReference type="GO" id="GO:0005304">
    <property type="term" value="F:L-valine transmembrane transporter activity"/>
    <property type="evidence" value="ECO:0007669"/>
    <property type="project" value="TreeGrafter"/>
</dbReference>
<dbReference type="InterPro" id="IPR027417">
    <property type="entry name" value="P-loop_NTPase"/>
</dbReference>
<name>A0A150P9B7_SORCE</name>
<evidence type="ECO:0000259" key="4">
    <source>
        <dbReference type="PROSITE" id="PS50893"/>
    </source>
</evidence>
<dbReference type="Proteomes" id="UP000075604">
    <property type="component" value="Unassembled WGS sequence"/>
</dbReference>
<feature type="domain" description="ABC transporter" evidence="4">
    <location>
        <begin position="4"/>
        <end position="251"/>
    </location>
</feature>
<organism evidence="5 6">
    <name type="scientific">Sorangium cellulosum</name>
    <name type="common">Polyangium cellulosum</name>
    <dbReference type="NCBI Taxonomy" id="56"/>
    <lineage>
        <taxon>Bacteria</taxon>
        <taxon>Pseudomonadati</taxon>
        <taxon>Myxococcota</taxon>
        <taxon>Polyangia</taxon>
        <taxon>Polyangiales</taxon>
        <taxon>Polyangiaceae</taxon>
        <taxon>Sorangium</taxon>
    </lineage>
</organism>
<dbReference type="GO" id="GO:0016887">
    <property type="term" value="F:ATP hydrolysis activity"/>
    <property type="evidence" value="ECO:0007669"/>
    <property type="project" value="InterPro"/>
</dbReference>
<dbReference type="SMART" id="SM00382">
    <property type="entry name" value="AAA"/>
    <property type="match status" value="1"/>
</dbReference>